<evidence type="ECO:0000259" key="3">
    <source>
        <dbReference type="Pfam" id="PF09718"/>
    </source>
</evidence>
<feature type="domain" description="Bacteriophage tail tape measure N-terminal" evidence="2">
    <location>
        <begin position="104"/>
        <end position="306"/>
    </location>
</feature>
<protein>
    <submittedName>
        <fullName evidence="4">Phage tail tape measure protein</fullName>
    </submittedName>
</protein>
<sequence>MATDSLGELTVDLIANTGGFEKGMDKAQRALRSATKEASYQANQLDKLVGQIDPVTAAYGRLDKMEDQLRKHRAAGRLDQDDFSDYLGKLNQQRTALSAANDSMVKGSMSAKAYSAALRGVPAQFTDIITSLQGGQSPFTVLLQQGGQLKDQFGGAGAATKALASYMGRLVTPTTAAGVALAAVGYAAYDAWKQEDDFRTALFNGNLTLGLTSDMMMTLAKNSGAVTGSLGRVEEAFKALATSGKVSVGQFQNLAEAASSVSQYTGKSASDVAKAFAELGDNATIAAQKASQQYGLVNASQYEVIKSLDDQGEHQKALDTLSETLNKNALERNKQFRASLSDIERDWVDLKAAASEFYSSVRAQVMPSLDQQIGIIENILATREKGGALGKISDAFGFGSNSTESLKTQLTALQQRRDLAQQNVAAQAEFNKANQDYISLSAKIGSDLANTSPEEKKKKAIKDLNDEYFALMEASAKAGKSSPLLAGVDYDGKSFSGGSYAERMKKIDDDYAKSTKQPAYREDAGIKLLDTLKQQSAELQAQAALVDTQVGKGQALGANAQALAKWEQQLADIKSKQTLTTDQKSLLANADKLTAQYKANAALETEVALKKKSNEETAKLLAFQDNLDSQLSSAKDGLDASLAGIGLGNVQQQRIQEQVRIQQSYQTQLDRLEAQHNKGGISDSLYSDETIALRQALSDRLKMQQDYYANVDAAQANWKLGATSAYQDYLQSAADVAGQTKTLFSDAFTGMEDSIVQFAKTGKLSFSDFADAVLEDMARIAARQATSSLLSMGVSALTSYFTGSSSTSLGASQAGYSSTYFPQSGRAVGGLVSPNSLYQVNERGPELYSQDGKTYLMTGGNGGSVTPLSSGTSSSDSVGASSGSAVNVHINIASDGSSQVSADSSGLQSFGDEIGKFIEQKYRQFEAKSLSPQGNIRKAINGR</sequence>
<evidence type="ECO:0000313" key="4">
    <source>
        <dbReference type="EMBL" id="MBD1602258.1"/>
    </source>
</evidence>
<gene>
    <name evidence="4" type="ORF">HAQ05_26625</name>
</gene>
<comment type="caution">
    <text evidence="4">The sequence shown here is derived from an EMBL/GenBank/DDBJ whole genome shotgun (WGS) entry which is preliminary data.</text>
</comment>
<dbReference type="NCBIfam" id="TIGR01541">
    <property type="entry name" value="tape_meas_lam_C"/>
    <property type="match status" value="1"/>
</dbReference>
<organism evidence="4 5">
    <name type="scientific">Pseudomonas typographi</name>
    <dbReference type="NCBI Taxonomy" id="2715964"/>
    <lineage>
        <taxon>Bacteria</taxon>
        <taxon>Pseudomonadati</taxon>
        <taxon>Pseudomonadota</taxon>
        <taxon>Gammaproteobacteria</taxon>
        <taxon>Pseudomonadales</taxon>
        <taxon>Pseudomonadaceae</taxon>
        <taxon>Pseudomonas</taxon>
    </lineage>
</organism>
<name>A0ABR7ZAD6_9PSED</name>
<evidence type="ECO:0000313" key="5">
    <source>
        <dbReference type="Proteomes" id="UP000805841"/>
    </source>
</evidence>
<reference evidence="4 5" key="1">
    <citation type="journal article" date="2020" name="Insects">
        <title>Bacteria Belonging to Pseudomonas typographi sp. nov. from the Bark Beetle Ips typographus Have Genomic Potential to Aid in the Host Ecology.</title>
        <authorList>
            <person name="Peral-Aranega E."/>
            <person name="Saati-Santamaria Z."/>
            <person name="Kolarik M."/>
            <person name="Rivas R."/>
            <person name="Garcia-Fraile P."/>
        </authorList>
    </citation>
    <scope>NUCLEOTIDE SEQUENCE [LARGE SCALE GENOMIC DNA]</scope>
    <source>
        <strain evidence="4 5">CA3A</strain>
    </source>
</reference>
<dbReference type="Pfam" id="PF09718">
    <property type="entry name" value="Tape_meas_lam_C"/>
    <property type="match status" value="1"/>
</dbReference>
<dbReference type="EMBL" id="JAAOCA010000060">
    <property type="protein sequence ID" value="MBD1602258.1"/>
    <property type="molecule type" value="Genomic_DNA"/>
</dbReference>
<dbReference type="Proteomes" id="UP000805841">
    <property type="component" value="Unassembled WGS sequence"/>
</dbReference>
<feature type="coiled-coil region" evidence="1">
    <location>
        <begin position="403"/>
        <end position="436"/>
    </location>
</feature>
<dbReference type="InterPro" id="IPR009628">
    <property type="entry name" value="Phage_tape_measure_N"/>
</dbReference>
<dbReference type="InterPro" id="IPR006431">
    <property type="entry name" value="Phage_tape_meas_C"/>
</dbReference>
<dbReference type="RefSeq" id="WP_190427014.1">
    <property type="nucleotide sequence ID" value="NZ_JAAOCA010000060.1"/>
</dbReference>
<keyword evidence="5" id="KW-1185">Reference proteome</keyword>
<dbReference type="Pfam" id="PF06791">
    <property type="entry name" value="TMP_2"/>
    <property type="match status" value="1"/>
</dbReference>
<dbReference type="Pfam" id="PF24622">
    <property type="entry name" value="TMP_4"/>
    <property type="match status" value="1"/>
</dbReference>
<evidence type="ECO:0000256" key="1">
    <source>
        <dbReference type="SAM" id="Coils"/>
    </source>
</evidence>
<evidence type="ECO:0000259" key="2">
    <source>
        <dbReference type="Pfam" id="PF06791"/>
    </source>
</evidence>
<keyword evidence="1" id="KW-0175">Coiled coil</keyword>
<feature type="domain" description="Bacteriophage tail tape measure C-terminal" evidence="3">
    <location>
        <begin position="717"/>
        <end position="790"/>
    </location>
</feature>
<proteinExistence type="predicted"/>
<accession>A0ABR7ZAD6</accession>